<dbReference type="GO" id="GO:0005615">
    <property type="term" value="C:extracellular space"/>
    <property type="evidence" value="ECO:0007669"/>
    <property type="project" value="InterPro"/>
</dbReference>
<dbReference type="CDD" id="cd02891">
    <property type="entry name" value="A2M_like"/>
    <property type="match status" value="1"/>
</dbReference>
<dbReference type="Pfam" id="PF07703">
    <property type="entry name" value="A2M_BRD"/>
    <property type="match status" value="1"/>
</dbReference>
<evidence type="ECO:0000313" key="2">
    <source>
        <dbReference type="EMBL" id="CAD7231432.1"/>
    </source>
</evidence>
<dbReference type="Gene3D" id="1.50.10.20">
    <property type="match status" value="1"/>
</dbReference>
<dbReference type="Pfam" id="PF01835">
    <property type="entry name" value="MG2"/>
    <property type="match status" value="1"/>
</dbReference>
<keyword evidence="1" id="KW-1015">Disulfide bond</keyword>
<dbReference type="InterPro" id="IPR036595">
    <property type="entry name" value="A-macroglobulin_rcpt-bd_sf"/>
</dbReference>
<proteinExistence type="predicted"/>
<dbReference type="OrthoDB" id="6359008at2759"/>
<dbReference type="InterPro" id="IPR008930">
    <property type="entry name" value="Terpenoid_cyclase/PrenylTrfase"/>
</dbReference>
<dbReference type="SUPFAM" id="SSF48239">
    <property type="entry name" value="Terpenoid cyclases/Protein prenyltransferases"/>
    <property type="match status" value="1"/>
</dbReference>
<dbReference type="Pfam" id="PF00207">
    <property type="entry name" value="A2M"/>
    <property type="match status" value="1"/>
</dbReference>
<dbReference type="PANTHER" id="PTHR11412">
    <property type="entry name" value="MACROGLOBULIN / COMPLEMENT"/>
    <property type="match status" value="1"/>
</dbReference>
<sequence>MNGLLVIDVRFLIREMIEMKQLEYLAPIAIAFVLFRTRRVQEEQEALLNLDNENDEGPVEVRAALRRDGREVAQDQATATQGFMQNLLMKVPPSNRGSRFSLRIEGNSPGTVGGTLFEGEKLLEYSPQFMTILIHINKPVYNGGQTVYIRVVLLSMANKPFDQPIDIYIVEPRGFIVHRWPSKQANTGVAEVEYQLPNTGTPGEWTVRVQAGAQIEENTFRVEKFWDKLFETFVTVPNYVLEDERILSVTVEAGFSTDLYVRGNASVVVLARNPVTGGPNAPFTVVDTAYTLSFIAEETFEFSLDRIRASLPSSLGAEIKVVVSYFDEQPLETHRYGRLQIVPSASSGSGNLDVFNFDSDELANQRGVAAFSLFIPEGVQELRIRATYEDPFQGGNAIAELIAYPIYTPPRHAVEGEKHRYIQILSSTKIAYINEFVVFHLRMNFAVDRFFYAVIAKGLLLVADEQAVEGNTNVHTFAIPVSAEMGPSFRIVAYVVTSDGEIIADSLTMPFLFRMNQLKDFNGDSVEAVFEGETGARICLSASRQAAFNMFSGNEMTRSRVTEKLHSYESYPRSTHKVLRRYRGGEPDEVDYFPSGNYGPDANRTFDFAGLIIFTDGDVPLYPGYIEGLKRDAAIMRNFRLERINRYGDFYDDGDAWGWQCDNIRPGGKHVILLEPVPKSHDTWVFNAFAMSAYTGLGMADHFVEYQTTRLFYMNVMAPSVIRAGEQVGIRVVLLNNLRGSPYYKFVHVEPKGVVSSYNPRTSAGDHQHLVLLRPEDGTEVYLPVVPTVPQGSIDIVIEAVTQIRRDEETVTIEIAPEGVEVGDHTSLVLDLRNRGSVYKFLDIGVEESPIVPYQNWRRFIYGSPAATLGISGDVVGPAFPEVPVGHKALLRRASKTTDHLIFNFASNLLTLKYLRLTNQFNWEVAKSAFTKMSASYAGILHRYVPDGGLKFAPISPTSVWLTQLAVRYFHEANFPEWENFIFIDPKVISRLVEWILKFQMEDGSFRETTYFEKYPLMNRISGRLYTERFNSSAPLYNITLTAHVLITLDTVGESLQGTLRGVASNSRVKALRYLEAMLPLLENEPYALSVTALALSLNTKSRKANSAFALLHKLQRRSGKKEQEWDALSVETTSYALRVYMAREAITLMQQEIVDWLNTQRQTTGGFIEMIDTLAAIEALTEYSWRTRLRDITNMVVTLEATATPGWTKRVEVGGNATIAKLFEYELQNVWGHVNVKAEGAGMAVLQLDYSMGIDDERQNDKPPVEAFDLKVHEYYLDIRNKSHVAVEVCPKWINLNESLFSGAVTLEAENPSGYFLTQGEAVINIVRKKLHPYLVDMRAEETHTHFFFSRLGPNAHCFNYTLKRWHPVANLTRFRMHLIYETYQPERFQKKMFNSTALYALDICTVCGSYQCPYCPYYSVSSSLSPSHVVLSLCLVVTVKTFVETFVSWPSNRRLPT</sequence>
<dbReference type="SMART" id="SM01361">
    <property type="entry name" value="A2M_recep"/>
    <property type="match status" value="1"/>
</dbReference>
<accession>A0A7R8WLX8</accession>
<protein>
    <submittedName>
        <fullName evidence="2">Uncharacterized protein</fullName>
    </submittedName>
</protein>
<dbReference type="Gene3D" id="2.60.40.10">
    <property type="entry name" value="Immunoglobulins"/>
    <property type="match status" value="1"/>
</dbReference>
<dbReference type="SMART" id="SM01359">
    <property type="entry name" value="A2M_N_2"/>
    <property type="match status" value="1"/>
</dbReference>
<gene>
    <name evidence="2" type="ORF">CTOB1V02_LOCUS9279</name>
</gene>
<evidence type="ECO:0000256" key="1">
    <source>
        <dbReference type="ARBA" id="ARBA00023157"/>
    </source>
</evidence>
<dbReference type="Gene3D" id="2.60.40.1930">
    <property type="match status" value="2"/>
</dbReference>
<reference evidence="2" key="1">
    <citation type="submission" date="2020-11" db="EMBL/GenBank/DDBJ databases">
        <authorList>
            <person name="Tran Van P."/>
        </authorList>
    </citation>
    <scope>NUCLEOTIDE SEQUENCE</scope>
</reference>
<dbReference type="SUPFAM" id="SSF49410">
    <property type="entry name" value="Alpha-macroglobulin receptor domain"/>
    <property type="match status" value="1"/>
</dbReference>
<dbReference type="InterPro" id="IPR011626">
    <property type="entry name" value="Alpha-macroglobulin_TED"/>
</dbReference>
<dbReference type="InterPro" id="IPR009048">
    <property type="entry name" value="A-macroglobulin_rcpt-bd"/>
</dbReference>
<name>A0A7R8WLX8_9CRUS</name>
<dbReference type="InterPro" id="IPR001599">
    <property type="entry name" value="Macroglobln_a2"/>
</dbReference>
<dbReference type="InterPro" id="IPR013783">
    <property type="entry name" value="Ig-like_fold"/>
</dbReference>
<dbReference type="InterPro" id="IPR011625">
    <property type="entry name" value="A2M_N_BRD"/>
</dbReference>
<dbReference type="Gene3D" id="2.60.40.690">
    <property type="entry name" value="Alpha-macroglobulin, receptor-binding domain"/>
    <property type="match status" value="1"/>
</dbReference>
<dbReference type="GO" id="GO:0004866">
    <property type="term" value="F:endopeptidase inhibitor activity"/>
    <property type="evidence" value="ECO:0007669"/>
    <property type="project" value="InterPro"/>
</dbReference>
<dbReference type="PANTHER" id="PTHR11412:SF146">
    <property type="entry name" value="CD109 ANTIGEN"/>
    <property type="match status" value="1"/>
</dbReference>
<dbReference type="Pfam" id="PF07678">
    <property type="entry name" value="TED_complement"/>
    <property type="match status" value="1"/>
</dbReference>
<dbReference type="SMART" id="SM01360">
    <property type="entry name" value="A2M"/>
    <property type="match status" value="1"/>
</dbReference>
<dbReference type="Pfam" id="PF07677">
    <property type="entry name" value="A2M_recep"/>
    <property type="match status" value="1"/>
</dbReference>
<dbReference type="InterPro" id="IPR002890">
    <property type="entry name" value="MG2"/>
</dbReference>
<dbReference type="InterPro" id="IPR050473">
    <property type="entry name" value="A2M/Complement_sys"/>
</dbReference>
<organism evidence="2">
    <name type="scientific">Cyprideis torosa</name>
    <dbReference type="NCBI Taxonomy" id="163714"/>
    <lineage>
        <taxon>Eukaryota</taxon>
        <taxon>Metazoa</taxon>
        <taxon>Ecdysozoa</taxon>
        <taxon>Arthropoda</taxon>
        <taxon>Crustacea</taxon>
        <taxon>Oligostraca</taxon>
        <taxon>Ostracoda</taxon>
        <taxon>Podocopa</taxon>
        <taxon>Podocopida</taxon>
        <taxon>Cytherocopina</taxon>
        <taxon>Cytheroidea</taxon>
        <taxon>Cytherideidae</taxon>
        <taxon>Cyprideis</taxon>
    </lineage>
</organism>
<dbReference type="EMBL" id="OB663506">
    <property type="protein sequence ID" value="CAD7231432.1"/>
    <property type="molecule type" value="Genomic_DNA"/>
</dbReference>